<keyword evidence="13" id="KW-1185">Reference proteome</keyword>
<dbReference type="InterPro" id="IPR000073">
    <property type="entry name" value="AB_hydrolase_1"/>
</dbReference>
<reference evidence="13" key="1">
    <citation type="submission" date="2018-06" db="EMBL/GenBank/DDBJ databases">
        <title>Complete genome sequences of Mycoplasma anatis, M. anseris and M. cloacale type strains.</title>
        <authorList>
            <person name="Grozner D."/>
            <person name="Forro B."/>
            <person name="Sulyok K.M."/>
            <person name="Marton S."/>
            <person name="Kreizinger Z."/>
            <person name="Banyai K."/>
            <person name="Gyuranecz M."/>
        </authorList>
    </citation>
    <scope>NUCLEOTIDE SEQUENCE [LARGE SCALE GENOMIC DNA]</scope>
    <source>
        <strain evidence="13">ATCC 49234</strain>
    </source>
</reference>
<evidence type="ECO:0000256" key="1">
    <source>
        <dbReference type="ARBA" id="ARBA00001585"/>
    </source>
</evidence>
<comment type="similarity">
    <text evidence="3 8 10">Belongs to the peptidase S33 family.</text>
</comment>
<dbReference type="EMBL" id="CP030140">
    <property type="protein sequence ID" value="AWX69473.1"/>
    <property type="molecule type" value="Genomic_DNA"/>
</dbReference>
<keyword evidence="5 8" id="KW-0963">Cytoplasm</keyword>
<evidence type="ECO:0000256" key="8">
    <source>
        <dbReference type="PIRNR" id="PIRNR006431"/>
    </source>
</evidence>
<dbReference type="InterPro" id="IPR002410">
    <property type="entry name" value="Peptidase_S33"/>
</dbReference>
<dbReference type="GO" id="GO:0004177">
    <property type="term" value="F:aminopeptidase activity"/>
    <property type="evidence" value="ECO:0007669"/>
    <property type="project" value="UniProtKB-UniRule"/>
</dbReference>
<name>A0A2Z4ND26_9BACT</name>
<dbReference type="PRINTS" id="PR00793">
    <property type="entry name" value="PROAMNOPTASE"/>
</dbReference>
<dbReference type="GO" id="GO:0005737">
    <property type="term" value="C:cytoplasm"/>
    <property type="evidence" value="ECO:0007669"/>
    <property type="project" value="UniProtKB-SubCell"/>
</dbReference>
<evidence type="ECO:0000313" key="12">
    <source>
        <dbReference type="EMBL" id="AWX69473.1"/>
    </source>
</evidence>
<dbReference type="InterPro" id="IPR005944">
    <property type="entry name" value="Pro_iminopeptidase"/>
</dbReference>
<dbReference type="AlphaFoldDB" id="A0A2Z4ND26"/>
<feature type="active site" description="Proton donor" evidence="9">
    <location>
        <position position="293"/>
    </location>
</feature>
<dbReference type="RefSeq" id="WP_033178518.1">
    <property type="nucleotide sequence ID" value="NZ_CP030140.1"/>
</dbReference>
<dbReference type="PANTHER" id="PTHR43722:SF1">
    <property type="entry name" value="PROLINE IMINOPEPTIDASE"/>
    <property type="match status" value="1"/>
</dbReference>
<dbReference type="KEGG" id="mane:DP065_01760"/>
<comment type="subcellular location">
    <subcellularLocation>
        <location evidence="2 8">Cytoplasm</location>
    </subcellularLocation>
</comment>
<keyword evidence="4 8" id="KW-0031">Aminopeptidase</keyword>
<dbReference type="GO" id="GO:0006508">
    <property type="term" value="P:proteolysis"/>
    <property type="evidence" value="ECO:0007669"/>
    <property type="project" value="UniProtKB-KW"/>
</dbReference>
<dbReference type="EC" id="3.4.11.5" evidence="8 10"/>
<feature type="active site" evidence="9">
    <location>
        <position position="265"/>
    </location>
</feature>
<evidence type="ECO:0000256" key="9">
    <source>
        <dbReference type="PIRSR" id="PIRSR006431-1"/>
    </source>
</evidence>
<feature type="active site" description="Nucleophile" evidence="9">
    <location>
        <position position="109"/>
    </location>
</feature>
<keyword evidence="6 8" id="KW-0645">Protease</keyword>
<organism evidence="12 13">
    <name type="scientific">[Mycoplasma] anseris</name>
    <dbReference type="NCBI Taxonomy" id="92400"/>
    <lineage>
        <taxon>Bacteria</taxon>
        <taxon>Bacillati</taxon>
        <taxon>Mycoplasmatota</taxon>
        <taxon>Mycoplasmoidales</taxon>
        <taxon>Metamycoplasmataceae</taxon>
        <taxon>Metamycoplasma</taxon>
    </lineage>
</organism>
<evidence type="ECO:0000256" key="3">
    <source>
        <dbReference type="ARBA" id="ARBA00010088"/>
    </source>
</evidence>
<evidence type="ECO:0000256" key="7">
    <source>
        <dbReference type="ARBA" id="ARBA00022801"/>
    </source>
</evidence>
<dbReference type="Pfam" id="PF00561">
    <property type="entry name" value="Abhydrolase_1"/>
    <property type="match status" value="1"/>
</dbReference>
<evidence type="ECO:0000313" key="13">
    <source>
        <dbReference type="Proteomes" id="UP000250218"/>
    </source>
</evidence>
<evidence type="ECO:0000256" key="6">
    <source>
        <dbReference type="ARBA" id="ARBA00022670"/>
    </source>
</evidence>
<dbReference type="SUPFAM" id="SSF53474">
    <property type="entry name" value="alpha/beta-Hydrolases"/>
    <property type="match status" value="1"/>
</dbReference>
<dbReference type="InterPro" id="IPR029058">
    <property type="entry name" value="AB_hydrolase_fold"/>
</dbReference>
<evidence type="ECO:0000256" key="4">
    <source>
        <dbReference type="ARBA" id="ARBA00022438"/>
    </source>
</evidence>
<feature type="domain" description="AB hydrolase-1" evidence="11">
    <location>
        <begin position="35"/>
        <end position="295"/>
    </location>
</feature>
<dbReference type="PIRSF" id="PIRSF006431">
    <property type="entry name" value="Pept_S33"/>
    <property type="match status" value="1"/>
</dbReference>
<dbReference type="Proteomes" id="UP000250218">
    <property type="component" value="Chromosome"/>
</dbReference>
<protein>
    <recommendedName>
        <fullName evidence="8 10">Proline iminopeptidase</fullName>
        <shortName evidence="8">PIP</shortName>
        <ecNumber evidence="8 10">3.4.11.5</ecNumber>
    </recommendedName>
    <alternativeName>
        <fullName evidence="8">Prolyl aminopeptidase</fullName>
    </alternativeName>
</protein>
<evidence type="ECO:0000256" key="5">
    <source>
        <dbReference type="ARBA" id="ARBA00022490"/>
    </source>
</evidence>
<gene>
    <name evidence="12" type="primary">pip</name>
    <name evidence="12" type="ORF">DP065_01760</name>
</gene>
<dbReference type="PANTHER" id="PTHR43722">
    <property type="entry name" value="PROLINE IMINOPEPTIDASE"/>
    <property type="match status" value="1"/>
</dbReference>
<accession>A0A2Z4ND26</accession>
<dbReference type="Gene3D" id="3.40.50.1820">
    <property type="entry name" value="alpha/beta hydrolase"/>
    <property type="match status" value="1"/>
</dbReference>
<evidence type="ECO:0000259" key="11">
    <source>
        <dbReference type="Pfam" id="PF00561"/>
    </source>
</evidence>
<evidence type="ECO:0000256" key="10">
    <source>
        <dbReference type="RuleBase" id="RU003421"/>
    </source>
</evidence>
<evidence type="ECO:0000256" key="2">
    <source>
        <dbReference type="ARBA" id="ARBA00004496"/>
    </source>
</evidence>
<comment type="catalytic activity">
    <reaction evidence="1 8 10">
        <text>Release of N-terminal proline from a peptide.</text>
        <dbReference type="EC" id="3.4.11.5"/>
    </reaction>
</comment>
<sequence>MELFEKQVPFNTGFLKVSELHQIFYQEYGNKNGVPIVFVHGGPGGGCSDSSSQYFDPSYYHIILFDQRGCGKSLPSAEIKENTTWDLIKDMEKLRIHLNIEKWILFGGSWGSTLSLIYAINFPKNVSGMILRGIFLGRKKDQHYLYQEGASWYFPEEYEEYKNFVPKHEQNDLMKAYSKYLNSKDQAVAEKAAYHWAKWELGLITLDKIDIIEEILSDKKANLELARLENHYFINNIFIEDDNYILNNIHKIKEIKTIIIHGRYDMDCVPENAYLLYKNLSNAKLYFIRASGHSSKEPLIAEALVQATEEFKKAEL</sequence>
<proteinExistence type="inferred from homology"/>
<dbReference type="NCBIfam" id="TIGR01249">
    <property type="entry name" value="pro_imino_pep_1"/>
    <property type="match status" value="1"/>
</dbReference>
<keyword evidence="7 8" id="KW-0378">Hydrolase</keyword>